<name>A0A0E4GC08_9FIRM</name>
<gene>
    <name evidence="2" type="ORF">2085</name>
</gene>
<dbReference type="AlphaFoldDB" id="A0A0E4GC08"/>
<protein>
    <submittedName>
        <fullName evidence="2">Uncharacterized</fullName>
    </submittedName>
</protein>
<feature type="transmembrane region" description="Helical" evidence="1">
    <location>
        <begin position="22"/>
        <end position="41"/>
    </location>
</feature>
<reference evidence="2 3" key="1">
    <citation type="submission" date="2015-03" db="EMBL/GenBank/DDBJ databases">
        <authorList>
            <person name="Murphy D."/>
        </authorList>
    </citation>
    <scope>NUCLEOTIDE SEQUENCE [LARGE SCALE GENOMIC DNA]</scope>
    <source>
        <strain evidence="2 3">OL-4</strain>
    </source>
</reference>
<dbReference type="RefSeq" id="WP_046499525.1">
    <property type="nucleotide sequence ID" value="NZ_CGIH01000044.1"/>
</dbReference>
<keyword evidence="1" id="KW-0472">Membrane</keyword>
<evidence type="ECO:0000256" key="1">
    <source>
        <dbReference type="SAM" id="Phobius"/>
    </source>
</evidence>
<dbReference type="EMBL" id="CGIH01000044">
    <property type="protein sequence ID" value="CFY00119.1"/>
    <property type="molecule type" value="Genomic_DNA"/>
</dbReference>
<sequence length="204" mass="23803">VKYYHFVIILLRLYRLGGGLKIIYRSFYVCLITLGIILAFVHPLRLETISAQDYETPSEQSETVFMSAVRNFRLLSLLLGDTVYVSDSIYPVVRKADTYQEAIDYLSEGFTTDLADTIVNFYFAWDEEMQKLVVIPTDSIPMITEKDRRQCTIVFISPYHAVVQSLYRDCYAQDDIYTYTVHLRKIGVKWQISELVLEESEQKF</sequence>
<dbReference type="Proteomes" id="UP000045545">
    <property type="component" value="Unassembled WGS sequence"/>
</dbReference>
<accession>A0A0E4GC08</accession>
<organism evidence="2 3">
    <name type="scientific">Syntrophomonas zehnderi OL-4</name>
    <dbReference type="NCBI Taxonomy" id="690567"/>
    <lineage>
        <taxon>Bacteria</taxon>
        <taxon>Bacillati</taxon>
        <taxon>Bacillota</taxon>
        <taxon>Clostridia</taxon>
        <taxon>Eubacteriales</taxon>
        <taxon>Syntrophomonadaceae</taxon>
        <taxon>Syntrophomonas</taxon>
    </lineage>
</organism>
<keyword evidence="1" id="KW-0812">Transmembrane</keyword>
<keyword evidence="1" id="KW-1133">Transmembrane helix</keyword>
<proteinExistence type="predicted"/>
<evidence type="ECO:0000313" key="3">
    <source>
        <dbReference type="Proteomes" id="UP000045545"/>
    </source>
</evidence>
<evidence type="ECO:0000313" key="2">
    <source>
        <dbReference type="EMBL" id="CFY00119.1"/>
    </source>
</evidence>
<feature type="non-terminal residue" evidence="2">
    <location>
        <position position="1"/>
    </location>
</feature>
<keyword evidence="3" id="KW-1185">Reference proteome</keyword>